<reference evidence="3 4" key="1">
    <citation type="journal article" date="2017" name="ISME J.">
        <title>Unveiling bifidobacterial biogeography across the mammalian branch of the tree of life.</title>
        <authorList>
            <person name="Milani C."/>
            <person name="Mangifesta M."/>
            <person name="Mancabelli L."/>
            <person name="Lugli G.A."/>
            <person name="James K."/>
            <person name="Duranti S."/>
            <person name="Turroni F."/>
            <person name="Ferrario C."/>
            <person name="Ossiprandi M.C."/>
            <person name="van Sinderen D."/>
            <person name="Ventura M."/>
        </authorList>
    </citation>
    <scope>NUCLEOTIDE SEQUENCE [LARGE SCALE GENOMIC DNA]</scope>
    <source>
        <strain evidence="4">Ham19E</strain>
    </source>
</reference>
<evidence type="ECO:0000313" key="3">
    <source>
        <dbReference type="EMBL" id="PAU68399.1"/>
    </source>
</evidence>
<dbReference type="InterPro" id="IPR026881">
    <property type="entry name" value="WYL_dom"/>
</dbReference>
<name>A0A2A2EGV2_9BIFI</name>
<dbReference type="AlphaFoldDB" id="A0A2A2EGV2"/>
<accession>A0A2A2EGV2</accession>
<evidence type="ECO:0000313" key="4">
    <source>
        <dbReference type="Proteomes" id="UP000218399"/>
    </source>
</evidence>
<dbReference type="Proteomes" id="UP000218399">
    <property type="component" value="Unassembled WGS sequence"/>
</dbReference>
<sequence>MVQSRRGSTYSKNAVVEIFGLLWEETDYQHGLTIPQIRQRLIERHAEASDPGYQAPSERTIREQLKWLSNPVNTVLGRPIHKVDADECAREGITDYTPGWYMSAYLTIAEMRLLIDSLMLSRINDDMLDELSEKIAHIAGGHNLLPRKLGHIEAFGHYNTDFLHTIEGLDRAIEQGWCVDFEYCDYDVEGNLIPRRYDDGTVRHYALDPYRTIYKTGKYYVIGHIRGSTGLIAFITDRIRNLRVLEHVAQEIELEQWQEDGTLRPASDTTPEALQQMDILKRSHRNGVSTERFGVLDPVRFMRERPYMTTGEAVPVTMVIRANMLTNLYEWFDKPRILDTREDNYLVQVMSPELAMLWWTAQYSDSRSIYIIEPRSLRNKLYDVGRFLTESYGTATGPSHQEMSDSAAVLTKRLPRSS</sequence>
<dbReference type="EMBL" id="MVOH01000006">
    <property type="protein sequence ID" value="PAU68399.1"/>
    <property type="molecule type" value="Genomic_DNA"/>
</dbReference>
<feature type="region of interest" description="Disordered" evidence="1">
    <location>
        <begin position="395"/>
        <end position="418"/>
    </location>
</feature>
<evidence type="ECO:0000256" key="1">
    <source>
        <dbReference type="SAM" id="MobiDB-lite"/>
    </source>
</evidence>
<feature type="domain" description="WYL" evidence="2">
    <location>
        <begin position="167"/>
        <end position="244"/>
    </location>
</feature>
<comment type="caution">
    <text evidence="3">The sequence shown here is derived from an EMBL/GenBank/DDBJ whole genome shotgun (WGS) entry which is preliminary data.</text>
</comment>
<keyword evidence="4" id="KW-1185">Reference proteome</keyword>
<dbReference type="RefSeq" id="WP_095614604.1">
    <property type="nucleotide sequence ID" value="NZ_MVOH01000006.1"/>
</dbReference>
<dbReference type="OrthoDB" id="3235497at2"/>
<evidence type="ECO:0000259" key="2">
    <source>
        <dbReference type="Pfam" id="PF13280"/>
    </source>
</evidence>
<organism evidence="3 4">
    <name type="scientific">Bifidobacterium criceti</name>
    <dbReference type="NCBI Taxonomy" id="1960969"/>
    <lineage>
        <taxon>Bacteria</taxon>
        <taxon>Bacillati</taxon>
        <taxon>Actinomycetota</taxon>
        <taxon>Actinomycetes</taxon>
        <taxon>Bifidobacteriales</taxon>
        <taxon>Bifidobacteriaceae</taxon>
        <taxon>Bifidobacterium</taxon>
    </lineage>
</organism>
<proteinExistence type="predicted"/>
<dbReference type="PROSITE" id="PS52050">
    <property type="entry name" value="WYL"/>
    <property type="match status" value="1"/>
</dbReference>
<dbReference type="Pfam" id="PF13280">
    <property type="entry name" value="WYL"/>
    <property type="match status" value="1"/>
</dbReference>
<protein>
    <submittedName>
        <fullName evidence="3">Helix-turn-helix motif</fullName>
    </submittedName>
</protein>
<gene>
    <name evidence="3" type="ORF">B1526_0584</name>
</gene>